<proteinExistence type="predicted"/>
<accession>A0ABS4E082</accession>
<dbReference type="Pfam" id="PF00072">
    <property type="entry name" value="Response_reg"/>
    <property type="match status" value="1"/>
</dbReference>
<dbReference type="EMBL" id="JAGGJU010000007">
    <property type="protein sequence ID" value="MBP1851343.1"/>
    <property type="molecule type" value="Genomic_DNA"/>
</dbReference>
<comment type="caution">
    <text evidence="6">The sequence shown here is derived from an EMBL/GenBank/DDBJ whole genome shotgun (WGS) entry which is preliminary data.</text>
</comment>
<keyword evidence="1 4" id="KW-0597">Phosphoprotein</keyword>
<evidence type="ECO:0000256" key="2">
    <source>
        <dbReference type="ARBA" id="ARBA00023015"/>
    </source>
</evidence>
<feature type="domain" description="Response regulatory" evidence="5">
    <location>
        <begin position="2"/>
        <end position="119"/>
    </location>
</feature>
<reference evidence="6 7" key="1">
    <citation type="submission" date="2021-03" db="EMBL/GenBank/DDBJ databases">
        <title>Genomic Encyclopedia of Type Strains, Phase IV (KMG-IV): sequencing the most valuable type-strain genomes for metagenomic binning, comparative biology and taxonomic classification.</title>
        <authorList>
            <person name="Goeker M."/>
        </authorList>
    </citation>
    <scope>NUCLEOTIDE SEQUENCE [LARGE SCALE GENOMIC DNA]</scope>
    <source>
        <strain evidence="6 7">DSM 21600</strain>
    </source>
</reference>
<dbReference type="SMART" id="SM00448">
    <property type="entry name" value="REC"/>
    <property type="match status" value="1"/>
</dbReference>
<evidence type="ECO:0000313" key="7">
    <source>
        <dbReference type="Proteomes" id="UP000759443"/>
    </source>
</evidence>
<dbReference type="SUPFAM" id="SSF52172">
    <property type="entry name" value="CheY-like"/>
    <property type="match status" value="1"/>
</dbReference>
<evidence type="ECO:0000256" key="1">
    <source>
        <dbReference type="ARBA" id="ARBA00022553"/>
    </source>
</evidence>
<dbReference type="PROSITE" id="PS50110">
    <property type="entry name" value="RESPONSE_REGULATORY"/>
    <property type="match status" value="1"/>
</dbReference>
<evidence type="ECO:0000259" key="5">
    <source>
        <dbReference type="PROSITE" id="PS50110"/>
    </source>
</evidence>
<keyword evidence="7" id="KW-1185">Reference proteome</keyword>
<keyword evidence="2" id="KW-0805">Transcription regulation</keyword>
<evidence type="ECO:0000313" key="6">
    <source>
        <dbReference type="EMBL" id="MBP1851343.1"/>
    </source>
</evidence>
<name>A0ABS4E082_9HYPH</name>
<dbReference type="Gene3D" id="3.40.50.2300">
    <property type="match status" value="1"/>
</dbReference>
<dbReference type="RefSeq" id="WP_209945961.1">
    <property type="nucleotide sequence ID" value="NZ_JAGGJU010000007.1"/>
</dbReference>
<organism evidence="6 7">
    <name type="scientific">Rhizobium halophytocola</name>
    <dbReference type="NCBI Taxonomy" id="735519"/>
    <lineage>
        <taxon>Bacteria</taxon>
        <taxon>Pseudomonadati</taxon>
        <taxon>Pseudomonadota</taxon>
        <taxon>Alphaproteobacteria</taxon>
        <taxon>Hyphomicrobiales</taxon>
        <taxon>Rhizobiaceae</taxon>
        <taxon>Rhizobium/Agrobacterium group</taxon>
        <taxon>Rhizobium</taxon>
    </lineage>
</organism>
<dbReference type="PANTHER" id="PTHR44591">
    <property type="entry name" value="STRESS RESPONSE REGULATOR PROTEIN 1"/>
    <property type="match status" value="1"/>
</dbReference>
<evidence type="ECO:0000256" key="3">
    <source>
        <dbReference type="ARBA" id="ARBA00023163"/>
    </source>
</evidence>
<dbReference type="InterPro" id="IPR050595">
    <property type="entry name" value="Bact_response_regulator"/>
</dbReference>
<dbReference type="InterPro" id="IPR011006">
    <property type="entry name" value="CheY-like_superfamily"/>
</dbReference>
<feature type="modified residue" description="4-aspartylphosphate" evidence="4">
    <location>
        <position position="52"/>
    </location>
</feature>
<sequence>MEILILEDNPTNALILKRMAAKVLDGEIVVEGDANRALALCHERRFDLLIVDQILPGRTGVQITRAVRQIDAYADVPIVMVTADTDPSLSLEAVAAGVTTFLTKPVEAIAFREVLRIHAKPRLAEAS</sequence>
<evidence type="ECO:0000256" key="4">
    <source>
        <dbReference type="PROSITE-ProRule" id="PRU00169"/>
    </source>
</evidence>
<dbReference type="Proteomes" id="UP000759443">
    <property type="component" value="Unassembled WGS sequence"/>
</dbReference>
<keyword evidence="3" id="KW-0804">Transcription</keyword>
<protein>
    <submittedName>
        <fullName evidence="6">CheY-like chemotaxis protein</fullName>
    </submittedName>
</protein>
<dbReference type="PANTHER" id="PTHR44591:SF3">
    <property type="entry name" value="RESPONSE REGULATORY DOMAIN-CONTAINING PROTEIN"/>
    <property type="match status" value="1"/>
</dbReference>
<gene>
    <name evidence="6" type="ORF">J2Z17_002788</name>
</gene>
<dbReference type="InterPro" id="IPR001789">
    <property type="entry name" value="Sig_transdc_resp-reg_receiver"/>
</dbReference>